<dbReference type="GO" id="GO:0003677">
    <property type="term" value="F:DNA binding"/>
    <property type="evidence" value="ECO:0007669"/>
    <property type="project" value="UniProtKB-KW"/>
</dbReference>
<dbReference type="InterPro" id="IPR047112">
    <property type="entry name" value="RecG/Mfd"/>
</dbReference>
<dbReference type="GO" id="GO:0003678">
    <property type="term" value="F:DNA helicase activity"/>
    <property type="evidence" value="ECO:0007669"/>
    <property type="project" value="TreeGrafter"/>
</dbReference>
<dbReference type="InterPro" id="IPR014001">
    <property type="entry name" value="Helicase_ATP-bd"/>
</dbReference>
<reference evidence="10 11" key="1">
    <citation type="journal article" date="2015" name="Nature">
        <title>rRNA introns, odd ribosomes, and small enigmatic genomes across a large radiation of phyla.</title>
        <authorList>
            <person name="Brown C.T."/>
            <person name="Hug L.A."/>
            <person name="Thomas B.C."/>
            <person name="Sharon I."/>
            <person name="Castelle C.J."/>
            <person name="Singh A."/>
            <person name="Wilkins M.J."/>
            <person name="Williams K.H."/>
            <person name="Banfield J.F."/>
        </authorList>
    </citation>
    <scope>NUCLEOTIDE SEQUENCE [LARGE SCALE GENOMIC DNA]</scope>
</reference>
<dbReference type="InterPro" id="IPR001650">
    <property type="entry name" value="Helicase_C-like"/>
</dbReference>
<accession>A0A0G1VGI6</accession>
<feature type="domain" description="Helicase ATP-binding" evidence="8">
    <location>
        <begin position="72"/>
        <end position="227"/>
    </location>
</feature>
<evidence type="ECO:0000256" key="5">
    <source>
        <dbReference type="ARBA" id="ARBA00022840"/>
    </source>
</evidence>
<keyword evidence="2" id="KW-0227">DNA damage</keyword>
<organism evidence="10 11">
    <name type="scientific">candidate division CPR1 bacterium GW2011_GWC1_49_13</name>
    <dbReference type="NCBI Taxonomy" id="1618342"/>
    <lineage>
        <taxon>Bacteria</taxon>
        <taxon>candidate division CPR1</taxon>
    </lineage>
</organism>
<keyword evidence="5" id="KW-0067">ATP-binding</keyword>
<dbReference type="PANTHER" id="PTHR47964">
    <property type="entry name" value="ATP-DEPENDENT DNA HELICASE HOMOLOG RECG, CHLOROPLASTIC"/>
    <property type="match status" value="1"/>
</dbReference>
<dbReference type="GO" id="GO:0016787">
    <property type="term" value="F:hydrolase activity"/>
    <property type="evidence" value="ECO:0007669"/>
    <property type="project" value="UniProtKB-KW"/>
</dbReference>
<keyword evidence="1" id="KW-0547">Nucleotide-binding</keyword>
<dbReference type="Gene3D" id="3.40.50.300">
    <property type="entry name" value="P-loop containing nucleotide triphosphate hydrolases"/>
    <property type="match status" value="2"/>
</dbReference>
<dbReference type="EMBL" id="LCPW01000015">
    <property type="protein sequence ID" value="KKW05566.1"/>
    <property type="molecule type" value="Genomic_DNA"/>
</dbReference>
<evidence type="ECO:0000256" key="3">
    <source>
        <dbReference type="ARBA" id="ARBA00022801"/>
    </source>
</evidence>
<name>A0A0G1VGI6_9BACT</name>
<dbReference type="SMART" id="SM00490">
    <property type="entry name" value="HELICc"/>
    <property type="match status" value="1"/>
</dbReference>
<dbReference type="PROSITE" id="PS51194">
    <property type="entry name" value="HELICASE_CTER"/>
    <property type="match status" value="1"/>
</dbReference>
<dbReference type="AlphaFoldDB" id="A0A0G1VGI6"/>
<dbReference type="PROSITE" id="PS51192">
    <property type="entry name" value="HELICASE_ATP_BIND_1"/>
    <property type="match status" value="1"/>
</dbReference>
<evidence type="ECO:0000256" key="7">
    <source>
        <dbReference type="ARBA" id="ARBA00023204"/>
    </source>
</evidence>
<dbReference type="SUPFAM" id="SSF52540">
    <property type="entry name" value="P-loop containing nucleoside triphosphate hydrolases"/>
    <property type="match status" value="1"/>
</dbReference>
<evidence type="ECO:0000256" key="2">
    <source>
        <dbReference type="ARBA" id="ARBA00022763"/>
    </source>
</evidence>
<dbReference type="Pfam" id="PF00271">
    <property type="entry name" value="Helicase_C"/>
    <property type="match status" value="1"/>
</dbReference>
<dbReference type="GO" id="GO:0006281">
    <property type="term" value="P:DNA repair"/>
    <property type="evidence" value="ECO:0007669"/>
    <property type="project" value="UniProtKB-KW"/>
</dbReference>
<protein>
    <submittedName>
        <fullName evidence="10">ATP-dependent DNA helicase, ATP-dependent DNA helicase RecG</fullName>
        <ecNumber evidence="10">3.6.1.-</ecNumber>
    </submittedName>
</protein>
<keyword evidence="3 10" id="KW-0378">Hydrolase</keyword>
<dbReference type="InterPro" id="IPR027417">
    <property type="entry name" value="P-loop_NTPase"/>
</dbReference>
<evidence type="ECO:0000256" key="6">
    <source>
        <dbReference type="ARBA" id="ARBA00023125"/>
    </source>
</evidence>
<dbReference type="Pfam" id="PF19833">
    <property type="entry name" value="RecG_dom3_C"/>
    <property type="match status" value="1"/>
</dbReference>
<dbReference type="Proteomes" id="UP000034119">
    <property type="component" value="Unassembled WGS sequence"/>
</dbReference>
<evidence type="ECO:0000313" key="11">
    <source>
        <dbReference type="Proteomes" id="UP000034119"/>
    </source>
</evidence>
<keyword evidence="4 10" id="KW-0347">Helicase</keyword>
<proteinExistence type="predicted"/>
<dbReference type="PATRIC" id="fig|1618342.3.peg.481"/>
<dbReference type="GO" id="GO:0005524">
    <property type="term" value="F:ATP binding"/>
    <property type="evidence" value="ECO:0007669"/>
    <property type="project" value="UniProtKB-KW"/>
</dbReference>
<evidence type="ECO:0000259" key="9">
    <source>
        <dbReference type="PROSITE" id="PS51194"/>
    </source>
</evidence>
<dbReference type="Pfam" id="PF00270">
    <property type="entry name" value="DEAD"/>
    <property type="match status" value="1"/>
</dbReference>
<keyword evidence="6" id="KW-0238">DNA-binding</keyword>
<feature type="domain" description="Helicase C-terminal" evidence="9">
    <location>
        <begin position="250"/>
        <end position="414"/>
    </location>
</feature>
<dbReference type="PANTHER" id="PTHR47964:SF1">
    <property type="entry name" value="ATP-DEPENDENT DNA HELICASE HOMOLOG RECG, CHLOROPLASTIC"/>
    <property type="match status" value="1"/>
</dbReference>
<evidence type="ECO:0000313" key="10">
    <source>
        <dbReference type="EMBL" id="KKW05566.1"/>
    </source>
</evidence>
<dbReference type="InterPro" id="IPR011545">
    <property type="entry name" value="DEAD/DEAH_box_helicase_dom"/>
</dbReference>
<evidence type="ECO:0000259" key="8">
    <source>
        <dbReference type="PROSITE" id="PS51192"/>
    </source>
</evidence>
<gene>
    <name evidence="10" type="primary">recG</name>
    <name evidence="10" type="ORF">UY40_C0015G0012</name>
</gene>
<keyword evidence="7" id="KW-0234">DNA repair</keyword>
<dbReference type="EC" id="3.6.1.-" evidence="10"/>
<sequence length="453" mass="50690">MEAAKARQRFAFEELFIFNLRALARKKKWQEQQTPVKIEREKFAKELGKFKKNLPFDLTRTQERVLAEVFADLEKEVPMNRLLEGDVGAGKTVVAAAAAYLVYLNGARSVLMAPTEVLADQHYRTLKELLSPYGVRIALHTGTKKEKEGDEFDLWVGTHALFYKKGDFGKVGLVVIDEQHRFGVRQRAQLFKKAQTGKVPHILTLTATPIPRTLALAVYGDLDLSILDELPPGRTPVKTYVVPPHKRENGYRWLGEKVKKTGGQAFVICPLIEQSETESLKQVKAATAVFQNLKKFLPHLKIDLLHGRLKSTEKEKIIQNFREGTTQILVSTPIVEVGIDVPNATVVMIEGAERFGLASLHQLRGRVGRGEKESFCFLLTESEDPKALERLKALEKEQSGFALAELDLALRGPGEISGTAQHGLSELKVADVTDQHLLKEARDAAQNHFAEKC</sequence>
<dbReference type="SMART" id="SM00487">
    <property type="entry name" value="DEXDc"/>
    <property type="match status" value="1"/>
</dbReference>
<comment type="caution">
    <text evidence="10">The sequence shown here is derived from an EMBL/GenBank/DDBJ whole genome shotgun (WGS) entry which is preliminary data.</text>
</comment>
<evidence type="ECO:0000256" key="1">
    <source>
        <dbReference type="ARBA" id="ARBA00022741"/>
    </source>
</evidence>
<evidence type="ECO:0000256" key="4">
    <source>
        <dbReference type="ARBA" id="ARBA00022806"/>
    </source>
</evidence>
<dbReference type="InterPro" id="IPR045562">
    <property type="entry name" value="RecG_dom3_C"/>
</dbReference>
<dbReference type="STRING" id="1618342.UY40_C0015G0012"/>